<feature type="compositionally biased region" description="Acidic residues" evidence="1">
    <location>
        <begin position="27"/>
        <end position="44"/>
    </location>
</feature>
<dbReference type="EMBL" id="CP117167">
    <property type="protein sequence ID" value="WCT10842.1"/>
    <property type="molecule type" value="Genomic_DNA"/>
</dbReference>
<gene>
    <name evidence="2" type="ORF">PQO05_19075</name>
</gene>
<keyword evidence="3" id="KW-1185">Reference proteome</keyword>
<dbReference type="RefSeq" id="WP_273629033.1">
    <property type="nucleotide sequence ID" value="NZ_CP117167.1"/>
</dbReference>
<proteinExistence type="predicted"/>
<evidence type="ECO:0000313" key="3">
    <source>
        <dbReference type="Proteomes" id="UP001216139"/>
    </source>
</evidence>
<feature type="region of interest" description="Disordered" evidence="1">
    <location>
        <begin position="1"/>
        <end position="81"/>
    </location>
</feature>
<dbReference type="Proteomes" id="UP001216139">
    <property type="component" value="Chromosome"/>
</dbReference>
<sequence length="81" mass="9165">MKITEEHTGYSPLSFATDYSFSNNDLDSVDPDENETGIEDEDDLHEVRVGDDVREPDPEEDYSKDQTPYNDDEPDPVPSPS</sequence>
<evidence type="ECO:0000256" key="1">
    <source>
        <dbReference type="SAM" id="MobiDB-lite"/>
    </source>
</evidence>
<feature type="compositionally biased region" description="Basic and acidic residues" evidence="1">
    <location>
        <begin position="45"/>
        <end position="64"/>
    </location>
</feature>
<evidence type="ECO:0000313" key="2">
    <source>
        <dbReference type="EMBL" id="WCT10842.1"/>
    </source>
</evidence>
<reference evidence="2 3" key="1">
    <citation type="submission" date="2023-02" db="EMBL/GenBank/DDBJ databases">
        <title>Genome sequence of Mucilaginibacter jinjuensis strain KACC 16571.</title>
        <authorList>
            <person name="Kim S."/>
            <person name="Heo J."/>
            <person name="Kwon S.-W."/>
        </authorList>
    </citation>
    <scope>NUCLEOTIDE SEQUENCE [LARGE SCALE GENOMIC DNA]</scope>
    <source>
        <strain evidence="2 3">KACC 16571</strain>
    </source>
</reference>
<organism evidence="2 3">
    <name type="scientific">Mucilaginibacter jinjuensis</name>
    <dbReference type="NCBI Taxonomy" id="1176721"/>
    <lineage>
        <taxon>Bacteria</taxon>
        <taxon>Pseudomonadati</taxon>
        <taxon>Bacteroidota</taxon>
        <taxon>Sphingobacteriia</taxon>
        <taxon>Sphingobacteriales</taxon>
        <taxon>Sphingobacteriaceae</taxon>
        <taxon>Mucilaginibacter</taxon>
    </lineage>
</organism>
<protein>
    <submittedName>
        <fullName evidence="2">Uncharacterized protein</fullName>
    </submittedName>
</protein>
<name>A0ABY7T566_9SPHI</name>
<feature type="compositionally biased region" description="Polar residues" evidence="1">
    <location>
        <begin position="17"/>
        <end position="26"/>
    </location>
</feature>
<accession>A0ABY7T566</accession>